<dbReference type="HOGENOM" id="CLU_107132_0_0_9"/>
<dbReference type="Pfam" id="PF08463">
    <property type="entry name" value="EcoEI_R_C"/>
    <property type="match status" value="1"/>
</dbReference>
<dbReference type="PANTHER" id="PTHR47396">
    <property type="entry name" value="TYPE I RESTRICTION ENZYME ECOKI R PROTEIN"/>
    <property type="match status" value="1"/>
</dbReference>
<dbReference type="InterPro" id="IPR050742">
    <property type="entry name" value="Helicase_Restrict-Modif_Enz"/>
</dbReference>
<dbReference type="STRING" id="592026.GCWU0000282_003176"/>
<sequence length="194" mass="22268">MLGGITSVTNIPHTKLRYDANFEDDILNVTWNESELENDDLKNYKAKAEYYIREHQDNEVIKKLKSNIQLSHDDIEALEKVLWSELGTKEEYEQEYGSKPLGELVREIVGLDMIAAKAAFSEYLESNNLDSRQIYFVNQIVEYIVHNGMMKDLSVLQESPFTDQGSVVEIFTDLNVWMGIRKVIESINDNAIAA</sequence>
<evidence type="ECO:0000313" key="2">
    <source>
        <dbReference type="EMBL" id="ESL01615.1"/>
    </source>
</evidence>
<dbReference type="InterPro" id="IPR013670">
    <property type="entry name" value="EcoEI_R_C_dom"/>
</dbReference>
<name>V2Z3X8_9FIRM</name>
<keyword evidence="3" id="KW-1185">Reference proteome</keyword>
<dbReference type="GO" id="GO:0005829">
    <property type="term" value="C:cytosol"/>
    <property type="evidence" value="ECO:0007669"/>
    <property type="project" value="TreeGrafter"/>
</dbReference>
<gene>
    <name evidence="2" type="ORF">GCWU0000282_003176</name>
</gene>
<dbReference type="EMBL" id="ACIL03000021">
    <property type="protein sequence ID" value="ESL01615.1"/>
    <property type="molecule type" value="Genomic_DNA"/>
</dbReference>
<dbReference type="GO" id="GO:0006304">
    <property type="term" value="P:DNA modification"/>
    <property type="evidence" value="ECO:0007669"/>
    <property type="project" value="InterPro"/>
</dbReference>
<comment type="caution">
    <text evidence="2">The sequence shown here is derived from an EMBL/GenBank/DDBJ whole genome shotgun (WGS) entry which is preliminary data.</text>
</comment>
<evidence type="ECO:0000259" key="1">
    <source>
        <dbReference type="Pfam" id="PF08463"/>
    </source>
</evidence>
<reference evidence="2 3" key="1">
    <citation type="submission" date="2013-06" db="EMBL/GenBank/DDBJ databases">
        <authorList>
            <person name="Weinstock G."/>
            <person name="Sodergren E."/>
            <person name="Clifton S."/>
            <person name="Fulton L."/>
            <person name="Fulton B."/>
            <person name="Courtney L."/>
            <person name="Fronick C."/>
            <person name="Harrison M."/>
            <person name="Strong C."/>
            <person name="Farmer C."/>
            <person name="Delahaunty K."/>
            <person name="Markovic C."/>
            <person name="Hall O."/>
            <person name="Minx P."/>
            <person name="Tomlinson C."/>
            <person name="Mitreva M."/>
            <person name="Nelson J."/>
            <person name="Hou S."/>
            <person name="Wollam A."/>
            <person name="Pepin K.H."/>
            <person name="Johnson M."/>
            <person name="Bhonagiri V."/>
            <person name="Nash W.E."/>
            <person name="Warren W."/>
            <person name="Chinwalla A."/>
            <person name="Mardis E.R."/>
            <person name="Wilson R.K."/>
        </authorList>
    </citation>
    <scope>NUCLEOTIDE SEQUENCE [LARGE SCALE GENOMIC DNA]</scope>
    <source>
        <strain evidence="2 3">ATCC 51271</strain>
    </source>
</reference>
<organism evidence="2 3">
    <name type="scientific">Catonella morbi ATCC 51271</name>
    <dbReference type="NCBI Taxonomy" id="592026"/>
    <lineage>
        <taxon>Bacteria</taxon>
        <taxon>Bacillati</taxon>
        <taxon>Bacillota</taxon>
        <taxon>Clostridia</taxon>
        <taxon>Lachnospirales</taxon>
        <taxon>Lachnospiraceae</taxon>
        <taxon>Catonella</taxon>
    </lineage>
</organism>
<proteinExistence type="predicted"/>
<feature type="domain" description="EcoEI R protein C-terminal" evidence="1">
    <location>
        <begin position="43"/>
        <end position="190"/>
    </location>
</feature>
<dbReference type="eggNOG" id="COG4096">
    <property type="taxonomic scope" value="Bacteria"/>
</dbReference>
<protein>
    <recommendedName>
        <fullName evidence="1">EcoEI R protein C-terminal domain-containing protein</fullName>
    </recommendedName>
</protein>
<evidence type="ECO:0000313" key="3">
    <source>
        <dbReference type="Proteomes" id="UP000018227"/>
    </source>
</evidence>
<dbReference type="AlphaFoldDB" id="V2Z3X8"/>
<accession>V2Z3X8</accession>
<dbReference type="Proteomes" id="UP000018227">
    <property type="component" value="Unassembled WGS sequence"/>
</dbReference>
<dbReference type="GO" id="GO:0003677">
    <property type="term" value="F:DNA binding"/>
    <property type="evidence" value="ECO:0007669"/>
    <property type="project" value="InterPro"/>
</dbReference>
<dbReference type="PANTHER" id="PTHR47396:SF1">
    <property type="entry name" value="ATP-DEPENDENT HELICASE IRC3-RELATED"/>
    <property type="match status" value="1"/>
</dbReference>
<dbReference type="GO" id="GO:0003824">
    <property type="term" value="F:catalytic activity"/>
    <property type="evidence" value="ECO:0007669"/>
    <property type="project" value="InterPro"/>
</dbReference>